<organism evidence="1 2">
    <name type="scientific">Parapedobacter defluvii</name>
    <dbReference type="NCBI Taxonomy" id="2045106"/>
    <lineage>
        <taxon>Bacteria</taxon>
        <taxon>Pseudomonadati</taxon>
        <taxon>Bacteroidota</taxon>
        <taxon>Sphingobacteriia</taxon>
        <taxon>Sphingobacteriales</taxon>
        <taxon>Sphingobacteriaceae</taxon>
        <taxon>Parapedobacter</taxon>
    </lineage>
</organism>
<evidence type="ECO:0000313" key="1">
    <source>
        <dbReference type="EMBL" id="GGC44355.1"/>
    </source>
</evidence>
<evidence type="ECO:0000313" key="2">
    <source>
        <dbReference type="Proteomes" id="UP000597338"/>
    </source>
</evidence>
<gene>
    <name evidence="1" type="ORF">GCM10011386_40850</name>
</gene>
<reference evidence="2" key="1">
    <citation type="journal article" date="2019" name="Int. J. Syst. Evol. Microbiol.">
        <title>The Global Catalogue of Microorganisms (GCM) 10K type strain sequencing project: providing services to taxonomists for standard genome sequencing and annotation.</title>
        <authorList>
            <consortium name="The Broad Institute Genomics Platform"/>
            <consortium name="The Broad Institute Genome Sequencing Center for Infectious Disease"/>
            <person name="Wu L."/>
            <person name="Ma J."/>
        </authorList>
    </citation>
    <scope>NUCLEOTIDE SEQUENCE [LARGE SCALE GENOMIC DNA]</scope>
    <source>
        <strain evidence="2">CGMCC 1.15342</strain>
    </source>
</reference>
<dbReference type="EMBL" id="BMIK01000021">
    <property type="protein sequence ID" value="GGC44355.1"/>
    <property type="molecule type" value="Genomic_DNA"/>
</dbReference>
<dbReference type="PROSITE" id="PS51257">
    <property type="entry name" value="PROKAR_LIPOPROTEIN"/>
    <property type="match status" value="1"/>
</dbReference>
<dbReference type="Proteomes" id="UP000597338">
    <property type="component" value="Unassembled WGS sequence"/>
</dbReference>
<keyword evidence="2" id="KW-1185">Reference proteome</keyword>
<proteinExistence type="predicted"/>
<comment type="caution">
    <text evidence="1">The sequence shown here is derived from an EMBL/GenBank/DDBJ whole genome shotgun (WGS) entry which is preliminary data.</text>
</comment>
<sequence length="177" mass="20231">MNKFFLMNTQNILIMLLLLSGGLFFACEDKDYPAGLPEYEHHYYIVYVPNNNSGITVNRSQTELIKFPVQFYSEFTRNYDAVAHYSVVTPDVPNPAVVGVDFQIVDQEGNVLQPGDNGKYSLVFPQAVKTKDTVYVKLLNNPEPGTRMVEINFEDNITPEYRVDIFSTAFRRTLTIE</sequence>
<protein>
    <recommendedName>
        <fullName evidence="3">DUF4843 domain-containing protein</fullName>
    </recommendedName>
</protein>
<evidence type="ECO:0008006" key="3">
    <source>
        <dbReference type="Google" id="ProtNLM"/>
    </source>
</evidence>
<accession>A0ABQ1MSR0</accession>
<name>A0ABQ1MSR0_9SPHI</name>